<protein>
    <submittedName>
        <fullName evidence="2">Uncharacterized protein</fullName>
    </submittedName>
</protein>
<gene>
    <name evidence="2" type="ORF">EVAR_39853_1</name>
</gene>
<name>A0A4C1WU36_EUMVA</name>
<evidence type="ECO:0000313" key="2">
    <source>
        <dbReference type="EMBL" id="GBP53699.1"/>
    </source>
</evidence>
<proteinExistence type="predicted"/>
<feature type="region of interest" description="Disordered" evidence="1">
    <location>
        <begin position="107"/>
        <end position="136"/>
    </location>
</feature>
<evidence type="ECO:0000256" key="1">
    <source>
        <dbReference type="SAM" id="MobiDB-lite"/>
    </source>
</evidence>
<comment type="caution">
    <text evidence="2">The sequence shown here is derived from an EMBL/GenBank/DDBJ whole genome shotgun (WGS) entry which is preliminary data.</text>
</comment>
<dbReference type="EMBL" id="BGZK01000632">
    <property type="protein sequence ID" value="GBP53699.1"/>
    <property type="molecule type" value="Genomic_DNA"/>
</dbReference>
<accession>A0A4C1WU36</accession>
<organism evidence="2 3">
    <name type="scientific">Eumeta variegata</name>
    <name type="common">Bagworm moth</name>
    <name type="synonym">Eumeta japonica</name>
    <dbReference type="NCBI Taxonomy" id="151549"/>
    <lineage>
        <taxon>Eukaryota</taxon>
        <taxon>Metazoa</taxon>
        <taxon>Ecdysozoa</taxon>
        <taxon>Arthropoda</taxon>
        <taxon>Hexapoda</taxon>
        <taxon>Insecta</taxon>
        <taxon>Pterygota</taxon>
        <taxon>Neoptera</taxon>
        <taxon>Endopterygota</taxon>
        <taxon>Lepidoptera</taxon>
        <taxon>Glossata</taxon>
        <taxon>Ditrysia</taxon>
        <taxon>Tineoidea</taxon>
        <taxon>Psychidae</taxon>
        <taxon>Oiketicinae</taxon>
        <taxon>Eumeta</taxon>
    </lineage>
</organism>
<dbReference type="AlphaFoldDB" id="A0A4C1WU36"/>
<dbReference type="Proteomes" id="UP000299102">
    <property type="component" value="Unassembled WGS sequence"/>
</dbReference>
<keyword evidence="3" id="KW-1185">Reference proteome</keyword>
<sequence>MDGKYLTQKAIPFSRVSYDRHLRARMYQSCEVSGNKDYCFHYICMYRNGPPNGPVTVYETEAYPFGNSQKVKFPTGPLRQADSQFQSWRVPSVNFFVRARSTDAARAPRSDPVTFDTGRERGAANQLYEANRTDCS</sequence>
<evidence type="ECO:0000313" key="3">
    <source>
        <dbReference type="Proteomes" id="UP000299102"/>
    </source>
</evidence>
<reference evidence="2 3" key="1">
    <citation type="journal article" date="2019" name="Commun. Biol.">
        <title>The bagworm genome reveals a unique fibroin gene that provides high tensile strength.</title>
        <authorList>
            <person name="Kono N."/>
            <person name="Nakamura H."/>
            <person name="Ohtoshi R."/>
            <person name="Tomita M."/>
            <person name="Numata K."/>
            <person name="Arakawa K."/>
        </authorList>
    </citation>
    <scope>NUCLEOTIDE SEQUENCE [LARGE SCALE GENOMIC DNA]</scope>
</reference>